<dbReference type="EMBL" id="JALJOR010000004">
    <property type="protein sequence ID" value="KAK9817668.1"/>
    <property type="molecule type" value="Genomic_DNA"/>
</dbReference>
<reference evidence="2 3" key="1">
    <citation type="journal article" date="2024" name="Nat. Commun.">
        <title>Phylogenomics reveals the evolutionary origins of lichenization in chlorophyte algae.</title>
        <authorList>
            <person name="Puginier C."/>
            <person name="Libourel C."/>
            <person name="Otte J."/>
            <person name="Skaloud P."/>
            <person name="Haon M."/>
            <person name="Grisel S."/>
            <person name="Petersen M."/>
            <person name="Berrin J.G."/>
            <person name="Delaux P.M."/>
            <person name="Dal Grande F."/>
            <person name="Keller J."/>
        </authorList>
    </citation>
    <scope>NUCLEOTIDE SEQUENCE [LARGE SCALE GENOMIC DNA]</scope>
    <source>
        <strain evidence="2 3">SAG 2043</strain>
    </source>
</reference>
<comment type="caution">
    <text evidence="2">The sequence shown here is derived from an EMBL/GenBank/DDBJ whole genome shotgun (WGS) entry which is preliminary data.</text>
</comment>
<protein>
    <submittedName>
        <fullName evidence="2">Uncharacterized protein</fullName>
    </submittedName>
</protein>
<feature type="coiled-coil region" evidence="1">
    <location>
        <begin position="142"/>
        <end position="196"/>
    </location>
</feature>
<accession>A0AAW1Q5R5</accession>
<dbReference type="Proteomes" id="UP001489004">
    <property type="component" value="Unassembled WGS sequence"/>
</dbReference>
<sequence length="369" mass="41983">MGRAIGENPEQLHAFLKHFGSTMRYDSTPLRQDNLEDALDFWSEEKYQNYPDLLCQALDSAQRRLAQLCIEKTGVWQQAQAAGISLDPDEAYVRLPTVLQTDDHLTYVKLLLESAFLDGISSNGGTYVAALTGGADHGLLAKAQSADHRRKLEARLQKLEDKLSITLRWREEDDLFMEHAQRLREAEVQNVQLQIEKELSWIQTLRDQRARAGTACHTTRLITARLNARRKKLRELLGMLSGWNAFLQPDDTPIEPFNEEAILSGELPWDPASAVNGVTKEHLHLKLWRISSELARTKEELTYLPIDAMHARTYYNMQLHQLMAVLPQPGDAHLSSEQKGERYLLGCMLRSVCELASRADSLFLKAPWV</sequence>
<dbReference type="AlphaFoldDB" id="A0AAW1Q5R5"/>
<evidence type="ECO:0000313" key="3">
    <source>
        <dbReference type="Proteomes" id="UP001489004"/>
    </source>
</evidence>
<proteinExistence type="predicted"/>
<evidence type="ECO:0000256" key="1">
    <source>
        <dbReference type="SAM" id="Coils"/>
    </source>
</evidence>
<gene>
    <name evidence="2" type="ORF">WJX72_000408</name>
</gene>
<organism evidence="2 3">
    <name type="scientific">[Myrmecia] bisecta</name>
    <dbReference type="NCBI Taxonomy" id="41462"/>
    <lineage>
        <taxon>Eukaryota</taxon>
        <taxon>Viridiplantae</taxon>
        <taxon>Chlorophyta</taxon>
        <taxon>core chlorophytes</taxon>
        <taxon>Trebouxiophyceae</taxon>
        <taxon>Trebouxiales</taxon>
        <taxon>Trebouxiaceae</taxon>
        <taxon>Myrmecia</taxon>
    </lineage>
</organism>
<name>A0AAW1Q5R5_9CHLO</name>
<keyword evidence="3" id="KW-1185">Reference proteome</keyword>
<keyword evidence="1" id="KW-0175">Coiled coil</keyword>
<evidence type="ECO:0000313" key="2">
    <source>
        <dbReference type="EMBL" id="KAK9817668.1"/>
    </source>
</evidence>